<dbReference type="Proteomes" id="UP000465112">
    <property type="component" value="Chromosome 19"/>
</dbReference>
<proteinExistence type="predicted"/>
<comment type="caution">
    <text evidence="1">The sequence shown here is derived from an EMBL/GenBank/DDBJ whole genome shotgun (WGS) entry which is preliminary data.</text>
</comment>
<accession>A0A6A5DS57</accession>
<organism evidence="1 2">
    <name type="scientific">Perca fluviatilis</name>
    <name type="common">European perch</name>
    <dbReference type="NCBI Taxonomy" id="8168"/>
    <lineage>
        <taxon>Eukaryota</taxon>
        <taxon>Metazoa</taxon>
        <taxon>Chordata</taxon>
        <taxon>Craniata</taxon>
        <taxon>Vertebrata</taxon>
        <taxon>Euteleostomi</taxon>
        <taxon>Actinopterygii</taxon>
        <taxon>Neopterygii</taxon>
        <taxon>Teleostei</taxon>
        <taxon>Neoteleostei</taxon>
        <taxon>Acanthomorphata</taxon>
        <taxon>Eupercaria</taxon>
        <taxon>Perciformes</taxon>
        <taxon>Percoidei</taxon>
        <taxon>Percidae</taxon>
        <taxon>Percinae</taxon>
        <taxon>Perca</taxon>
    </lineage>
</organism>
<sequence length="70" mass="7839">MLCQSSCVAGMQAANTEYQIIKCIAQVHLKQTNWIIWPCYLTNNTRLTTTNLTTEGFNGVGLMESKRVAE</sequence>
<evidence type="ECO:0000313" key="1">
    <source>
        <dbReference type="EMBL" id="KAF1375941.1"/>
    </source>
</evidence>
<evidence type="ECO:0000313" key="2">
    <source>
        <dbReference type="Proteomes" id="UP000465112"/>
    </source>
</evidence>
<reference evidence="1 2" key="1">
    <citation type="submission" date="2019-06" db="EMBL/GenBank/DDBJ databases">
        <title>A chromosome-scale genome assembly of the European perch, Perca fluviatilis.</title>
        <authorList>
            <person name="Roques C."/>
            <person name="Zahm M."/>
            <person name="Cabau C."/>
            <person name="Klopp C."/>
            <person name="Bouchez O."/>
            <person name="Donnadieu C."/>
            <person name="Kuhl H."/>
            <person name="Gislard M."/>
            <person name="Guendouz S."/>
            <person name="Journot L."/>
            <person name="Haffray P."/>
            <person name="Bestin A."/>
            <person name="Morvezen R."/>
            <person name="Feron R."/>
            <person name="Wen M."/>
            <person name="Jouanno E."/>
            <person name="Herpin A."/>
            <person name="Schartl M."/>
            <person name="Postlethwait J."/>
            <person name="Schaerlinger B."/>
            <person name="Chardard D."/>
            <person name="Lecocq T."/>
            <person name="Poncet C."/>
            <person name="Jaffrelo L."/>
            <person name="Lampietro C."/>
            <person name="Guiguen Y."/>
        </authorList>
    </citation>
    <scope>NUCLEOTIDE SEQUENCE [LARGE SCALE GENOMIC DNA]</scope>
    <source>
        <tissue evidence="1">Blood</tissue>
    </source>
</reference>
<keyword evidence="2" id="KW-1185">Reference proteome</keyword>
<gene>
    <name evidence="1" type="ORF">PFLUV_G00225420</name>
</gene>
<protein>
    <submittedName>
        <fullName evidence="1">Uncharacterized protein</fullName>
    </submittedName>
</protein>
<name>A0A6A5DS57_PERFL</name>
<dbReference type="AlphaFoldDB" id="A0A6A5DS57"/>
<dbReference type="EMBL" id="VHII01000019">
    <property type="protein sequence ID" value="KAF1375941.1"/>
    <property type="molecule type" value="Genomic_DNA"/>
</dbReference>